<dbReference type="Gene3D" id="1.10.3470.10">
    <property type="entry name" value="ABC transporter involved in vitamin B12 uptake, BtuC"/>
    <property type="match status" value="1"/>
</dbReference>
<proteinExistence type="inferred from homology"/>
<dbReference type="Proteomes" id="UP000187280">
    <property type="component" value="Unassembled WGS sequence"/>
</dbReference>
<keyword evidence="11" id="KW-1185">Reference proteome</keyword>
<dbReference type="GO" id="GO:0033214">
    <property type="term" value="P:siderophore-iron import into cell"/>
    <property type="evidence" value="ECO:0007669"/>
    <property type="project" value="TreeGrafter"/>
</dbReference>
<feature type="transmembrane region" description="Helical" evidence="9">
    <location>
        <begin position="289"/>
        <end position="307"/>
    </location>
</feature>
<evidence type="ECO:0000256" key="9">
    <source>
        <dbReference type="SAM" id="Phobius"/>
    </source>
</evidence>
<comment type="subcellular location">
    <subcellularLocation>
        <location evidence="1">Cell membrane</location>
        <topology evidence="1">Multi-pass membrane protein</topology>
    </subcellularLocation>
</comment>
<gene>
    <name evidence="10" type="ORF">SAMN02982996_01115</name>
</gene>
<dbReference type="GO" id="GO:0042935">
    <property type="term" value="P:achromobactin transport"/>
    <property type="evidence" value="ECO:0007669"/>
    <property type="project" value="UniProtKB-ARBA"/>
</dbReference>
<dbReference type="EMBL" id="FNQS01000003">
    <property type="protein sequence ID" value="SEA20667.1"/>
    <property type="molecule type" value="Genomic_DNA"/>
</dbReference>
<evidence type="ECO:0000256" key="6">
    <source>
        <dbReference type="ARBA" id="ARBA00022989"/>
    </source>
</evidence>
<dbReference type="InterPro" id="IPR000522">
    <property type="entry name" value="ABC_transptr_permease_BtuC"/>
</dbReference>
<feature type="transmembrane region" description="Helical" evidence="9">
    <location>
        <begin position="244"/>
        <end position="269"/>
    </location>
</feature>
<dbReference type="CDD" id="cd06550">
    <property type="entry name" value="TM_ABC_iron-siderophores_like"/>
    <property type="match status" value="1"/>
</dbReference>
<evidence type="ECO:0000313" key="11">
    <source>
        <dbReference type="Proteomes" id="UP000187280"/>
    </source>
</evidence>
<evidence type="ECO:0000256" key="7">
    <source>
        <dbReference type="ARBA" id="ARBA00023136"/>
    </source>
</evidence>
<dbReference type="eggNOG" id="COG0609">
    <property type="taxonomic scope" value="Bacteria"/>
</dbReference>
<comment type="function">
    <text evidence="8">Part of the binding-protein-dependent transport system CbrABCD for uptake of the siderophore achromobactin. Probably responsible for the translocation of the substrate across the membrane.</text>
</comment>
<keyword evidence="4" id="KW-1003">Cell membrane</keyword>
<dbReference type="Pfam" id="PF01032">
    <property type="entry name" value="FecCD"/>
    <property type="match status" value="1"/>
</dbReference>
<evidence type="ECO:0000256" key="3">
    <source>
        <dbReference type="ARBA" id="ARBA00022448"/>
    </source>
</evidence>
<feature type="transmembrane region" description="Helical" evidence="9">
    <location>
        <begin position="202"/>
        <end position="223"/>
    </location>
</feature>
<sequence>MRRGHARERYRVIALAGCVLLVFLLALVSLTVGPVFIPPAQVAAALFHSDAMNVSHSIVTSTRLTRTVVAAVVGGSLAVAGALMQALTRNPLASPGLFGVNAGAMFFLIVCAALLPSVSPQFGQGAAFAGAALAGGLVWLTGTLGQGRLNPLRMVLAGAAISAMFAAFSQAILVVSQEGLDTILFWLAGSVADRDLTMIRPLLAGCLIALAASLLLAGQVNVLGAGEAIARGLGQRTGRIRLMMCVLVVVLAGSAVAMAGNIGFIGLVVPHIAKRLFPMDQRWRLPGCALLGAALLLLADILARIVILPQEVPVGVMTALLGAPCFLSLLRRGGRHG</sequence>
<accession>A0A1H3ZAF7</accession>
<dbReference type="FunFam" id="1.10.3470.10:FF:000001">
    <property type="entry name" value="Vitamin B12 ABC transporter permease BtuC"/>
    <property type="match status" value="1"/>
</dbReference>
<evidence type="ECO:0000256" key="5">
    <source>
        <dbReference type="ARBA" id="ARBA00022692"/>
    </source>
</evidence>
<feature type="transmembrane region" description="Helical" evidence="9">
    <location>
        <begin position="96"/>
        <end position="116"/>
    </location>
</feature>
<dbReference type="GO" id="GO:0022857">
    <property type="term" value="F:transmembrane transporter activity"/>
    <property type="evidence" value="ECO:0007669"/>
    <property type="project" value="InterPro"/>
</dbReference>
<evidence type="ECO:0000256" key="4">
    <source>
        <dbReference type="ARBA" id="ARBA00022475"/>
    </source>
</evidence>
<dbReference type="PANTHER" id="PTHR30472">
    <property type="entry name" value="FERRIC ENTEROBACTIN TRANSPORT SYSTEM PERMEASE PROTEIN"/>
    <property type="match status" value="1"/>
</dbReference>
<dbReference type="SUPFAM" id="SSF81345">
    <property type="entry name" value="ABC transporter involved in vitamin B12 uptake, BtuC"/>
    <property type="match status" value="1"/>
</dbReference>
<dbReference type="PANTHER" id="PTHR30472:SF1">
    <property type="entry name" value="FE(3+) DICITRATE TRANSPORT SYSTEM PERMEASE PROTEIN FECC-RELATED"/>
    <property type="match status" value="1"/>
</dbReference>
<keyword evidence="3" id="KW-0813">Transport</keyword>
<evidence type="ECO:0000256" key="8">
    <source>
        <dbReference type="ARBA" id="ARBA00053987"/>
    </source>
</evidence>
<dbReference type="GeneID" id="97764022"/>
<feature type="transmembrane region" description="Helical" evidence="9">
    <location>
        <begin position="12"/>
        <end position="37"/>
    </location>
</feature>
<keyword evidence="5 9" id="KW-0812">Transmembrane</keyword>
<comment type="similarity">
    <text evidence="2">Belongs to the binding-protein-dependent transport system permease family. FecCD subfamily.</text>
</comment>
<feature type="transmembrane region" description="Helical" evidence="9">
    <location>
        <begin position="314"/>
        <end position="331"/>
    </location>
</feature>
<evidence type="ECO:0000313" key="10">
    <source>
        <dbReference type="EMBL" id="SEA20667.1"/>
    </source>
</evidence>
<evidence type="ECO:0000256" key="1">
    <source>
        <dbReference type="ARBA" id="ARBA00004651"/>
    </source>
</evidence>
<keyword evidence="6 9" id="KW-1133">Transmembrane helix</keyword>
<protein>
    <submittedName>
        <fullName evidence="10">Iron complex transport system permease protein</fullName>
    </submittedName>
</protein>
<feature type="transmembrane region" description="Helical" evidence="9">
    <location>
        <begin position="154"/>
        <end position="175"/>
    </location>
</feature>
<name>A0A1H3ZAF7_9GAMM</name>
<keyword evidence="7 9" id="KW-0472">Membrane</keyword>
<dbReference type="AlphaFoldDB" id="A0A1H3ZAF7"/>
<dbReference type="STRING" id="71657.SAMN02982996_01115"/>
<feature type="transmembrane region" description="Helical" evidence="9">
    <location>
        <begin position="64"/>
        <end position="84"/>
    </location>
</feature>
<dbReference type="InterPro" id="IPR037294">
    <property type="entry name" value="ABC_BtuC-like"/>
</dbReference>
<organism evidence="10 11">
    <name type="scientific">Lonsdalea quercina</name>
    <dbReference type="NCBI Taxonomy" id="71657"/>
    <lineage>
        <taxon>Bacteria</taxon>
        <taxon>Pseudomonadati</taxon>
        <taxon>Pseudomonadota</taxon>
        <taxon>Gammaproteobacteria</taxon>
        <taxon>Enterobacterales</taxon>
        <taxon>Pectobacteriaceae</taxon>
        <taxon>Lonsdalea</taxon>
    </lineage>
</organism>
<reference evidence="10 11" key="1">
    <citation type="submission" date="2016-10" db="EMBL/GenBank/DDBJ databases">
        <authorList>
            <person name="de Groot N.N."/>
        </authorList>
    </citation>
    <scope>NUCLEOTIDE SEQUENCE [LARGE SCALE GENOMIC DNA]</scope>
    <source>
        <strain evidence="10 11">ATCC 29281</strain>
    </source>
</reference>
<dbReference type="GO" id="GO:0005886">
    <property type="term" value="C:plasma membrane"/>
    <property type="evidence" value="ECO:0007669"/>
    <property type="project" value="UniProtKB-SubCell"/>
</dbReference>
<evidence type="ECO:0000256" key="2">
    <source>
        <dbReference type="ARBA" id="ARBA00007935"/>
    </source>
</evidence>
<feature type="transmembrane region" description="Helical" evidence="9">
    <location>
        <begin position="122"/>
        <end position="142"/>
    </location>
</feature>
<dbReference type="RefSeq" id="WP_051625422.1">
    <property type="nucleotide sequence ID" value="NZ_FNQS01000003.1"/>
</dbReference>